<dbReference type="PATRIC" id="fig|1423759.3.peg.1827"/>
<protein>
    <submittedName>
        <fullName evidence="2">Rep protein</fullName>
    </submittedName>
</protein>
<evidence type="ECO:0000313" key="2">
    <source>
        <dbReference type="EMBL" id="KRL04915.1"/>
    </source>
</evidence>
<feature type="domain" description="Replication-associated protein ORF2/G2P" evidence="1">
    <location>
        <begin position="84"/>
        <end position="187"/>
    </location>
</feature>
<name>A0A0R1MK51_9LACO</name>
<proteinExistence type="predicted"/>
<evidence type="ECO:0000313" key="3">
    <source>
        <dbReference type="Proteomes" id="UP000051448"/>
    </source>
</evidence>
<gene>
    <name evidence="2" type="ORF">FC92_GL001747</name>
</gene>
<dbReference type="Pfam" id="PF23343">
    <property type="entry name" value="REP_ORF2-G2P"/>
    <property type="match status" value="1"/>
</dbReference>
<dbReference type="STRING" id="1423759.FC92_GL001747"/>
<evidence type="ECO:0000259" key="1">
    <source>
        <dbReference type="Pfam" id="PF23343"/>
    </source>
</evidence>
<sequence>MWGDSLYNEKIKFSDTFTEIWTYSKPIGQGRKEQDRDDVKKRRSFEELSKEEQKEKLIRLQRHRQECKWELMRLIETNWDSRTSFITLTTKEKFERDKFTEQFMKFIKRLNYQVFGTKKATLKYVATLETQKRGAYHAHCLFFSVPFIEHKKLLKIWGLGGVRINKLNKLDDVSNCGRYCVKYMEKSLGQELLYSVGKKAYLRSRNLKIPEEVKIFSVKPLEFDKELIVYESDYFSKVYVEGKLVNNPVHYRKIRNKGKCSDDN</sequence>
<accession>A0A0R1MK51</accession>
<comment type="caution">
    <text evidence="2">The sequence shown here is derived from an EMBL/GenBank/DDBJ whole genome shotgun (WGS) entry which is preliminary data.</text>
</comment>
<dbReference type="AlphaFoldDB" id="A0A0R1MK51"/>
<dbReference type="EMBL" id="AZDX01000053">
    <property type="protein sequence ID" value="KRL04915.1"/>
    <property type="molecule type" value="Genomic_DNA"/>
</dbReference>
<reference evidence="2 3" key="1">
    <citation type="journal article" date="2015" name="Genome Announc.">
        <title>Expanding the biotechnology potential of lactobacilli through comparative genomics of 213 strains and associated genera.</title>
        <authorList>
            <person name="Sun Z."/>
            <person name="Harris H.M."/>
            <person name="McCann A."/>
            <person name="Guo C."/>
            <person name="Argimon S."/>
            <person name="Zhang W."/>
            <person name="Yang X."/>
            <person name="Jeffery I.B."/>
            <person name="Cooney J.C."/>
            <person name="Kagawa T.F."/>
            <person name="Liu W."/>
            <person name="Song Y."/>
            <person name="Salvetti E."/>
            <person name="Wrobel A."/>
            <person name="Rasinkangas P."/>
            <person name="Parkhill J."/>
            <person name="Rea M.C."/>
            <person name="O'Sullivan O."/>
            <person name="Ritari J."/>
            <person name="Douillard F.P."/>
            <person name="Paul Ross R."/>
            <person name="Yang R."/>
            <person name="Briner A.E."/>
            <person name="Felis G.E."/>
            <person name="de Vos W.M."/>
            <person name="Barrangou R."/>
            <person name="Klaenhammer T.R."/>
            <person name="Caufield P.W."/>
            <person name="Cui Y."/>
            <person name="Zhang H."/>
            <person name="O'Toole P.W."/>
        </authorList>
    </citation>
    <scope>NUCLEOTIDE SEQUENCE [LARGE SCALE GENOMIC DNA]</scope>
    <source>
        <strain evidence="2 3">DSM 19519</strain>
    </source>
</reference>
<organism evidence="2 3">
    <name type="scientific">Liquorilactobacillus hordei DSM 19519</name>
    <dbReference type="NCBI Taxonomy" id="1423759"/>
    <lineage>
        <taxon>Bacteria</taxon>
        <taxon>Bacillati</taxon>
        <taxon>Bacillota</taxon>
        <taxon>Bacilli</taxon>
        <taxon>Lactobacillales</taxon>
        <taxon>Lactobacillaceae</taxon>
        <taxon>Liquorilactobacillus</taxon>
    </lineage>
</organism>
<dbReference type="Proteomes" id="UP000051448">
    <property type="component" value="Unassembled WGS sequence"/>
</dbReference>
<dbReference type="InterPro" id="IPR056906">
    <property type="entry name" value="ORF2/G2P_dom"/>
</dbReference>
<keyword evidence="3" id="KW-1185">Reference proteome</keyword>